<accession>A0A6F8SZH5</accession>
<dbReference type="KEGG" id="lant:TUM19329_01660"/>
<sequence>MKAAMMGILLFFAPLLATAQSMPPKLDSLFRIAISDHINKTMHDEFWSELQKYDDKNEIKKATESMKMGLLPAQEMQQEIWESAQISYHNNKVVKTQKLIELEKEIPNKMKNLYPYDKNSSNYAIAVKAFDEQYALARKNTLLLLEASASHRHQFFSAEGQSFALSEDIINKTASNLSQSTKRIKILLTEEWDQEQASLANQK</sequence>
<reference evidence="2" key="1">
    <citation type="journal article" date="2020" name="Microbiol. Resour. Announc.">
        <title>Complete Genome Sequence of Novel Psychrotolerant Legionella Strain TUM19329, Isolated from Antarctic Lake Sediment.</title>
        <authorList>
            <person name="Shimada S."/>
            <person name="Nakai R."/>
            <person name="Aoki K."/>
            <person name="Shimoeda N."/>
            <person name="Ohno G."/>
            <person name="Miyazaki Y."/>
            <person name="Kudoh S."/>
            <person name="Imura S."/>
            <person name="Watanabe K."/>
            <person name="Ishii Y."/>
            <person name="Tateda K."/>
        </authorList>
    </citation>
    <scope>NUCLEOTIDE SEQUENCE [LARGE SCALE GENOMIC DNA]</scope>
    <source>
        <strain evidence="2">TUM19329</strain>
    </source>
</reference>
<organism evidence="2 3">
    <name type="scientific">Legionella antarctica</name>
    <dbReference type="NCBI Taxonomy" id="2708020"/>
    <lineage>
        <taxon>Bacteria</taxon>
        <taxon>Pseudomonadati</taxon>
        <taxon>Pseudomonadota</taxon>
        <taxon>Gammaproteobacteria</taxon>
        <taxon>Legionellales</taxon>
        <taxon>Legionellaceae</taxon>
        <taxon>Legionella</taxon>
    </lineage>
</organism>
<keyword evidence="1" id="KW-0732">Signal</keyword>
<dbReference type="Proteomes" id="UP000502894">
    <property type="component" value="Chromosome"/>
</dbReference>
<feature type="signal peptide" evidence="1">
    <location>
        <begin position="1"/>
        <end position="19"/>
    </location>
</feature>
<evidence type="ECO:0000256" key="1">
    <source>
        <dbReference type="SAM" id="SignalP"/>
    </source>
</evidence>
<evidence type="ECO:0000313" key="3">
    <source>
        <dbReference type="Proteomes" id="UP000502894"/>
    </source>
</evidence>
<name>A0A6F8SZH5_9GAMM</name>
<dbReference type="EMBL" id="AP022839">
    <property type="protein sequence ID" value="BCA93805.1"/>
    <property type="molecule type" value="Genomic_DNA"/>
</dbReference>
<dbReference type="AlphaFoldDB" id="A0A6F8SZH5"/>
<protein>
    <submittedName>
        <fullName evidence="2">Uncharacterized protein</fullName>
    </submittedName>
</protein>
<proteinExistence type="predicted"/>
<keyword evidence="3" id="KW-1185">Reference proteome</keyword>
<feature type="chain" id="PRO_5026286862" evidence="1">
    <location>
        <begin position="20"/>
        <end position="203"/>
    </location>
</feature>
<gene>
    <name evidence="2" type="ORF">TUM19329_01660</name>
</gene>
<dbReference type="RefSeq" id="WP_173235646.1">
    <property type="nucleotide sequence ID" value="NZ_AP022839.1"/>
</dbReference>
<evidence type="ECO:0000313" key="2">
    <source>
        <dbReference type="EMBL" id="BCA93805.1"/>
    </source>
</evidence>